<dbReference type="PANTHER" id="PTHR43362:SF1">
    <property type="entry name" value="MANNITOL DEHYDROGENASE 2-RELATED"/>
    <property type="match status" value="1"/>
</dbReference>
<evidence type="ECO:0000256" key="1">
    <source>
        <dbReference type="ARBA" id="ARBA00006541"/>
    </source>
</evidence>
<dbReference type="EMBL" id="FOFR01000029">
    <property type="protein sequence ID" value="SES26592.1"/>
    <property type="molecule type" value="Genomic_DNA"/>
</dbReference>
<dbReference type="STRING" id="402600.SAMN05216188_1296"/>
<dbReference type="SUPFAM" id="SSF51735">
    <property type="entry name" value="NAD(P)-binding Rossmann-fold domains"/>
    <property type="match status" value="1"/>
</dbReference>
<dbReference type="GO" id="GO:0008926">
    <property type="term" value="F:mannitol-1-phosphate 5-dehydrogenase activity"/>
    <property type="evidence" value="ECO:0007669"/>
    <property type="project" value="UniProtKB-EC"/>
</dbReference>
<dbReference type="Proteomes" id="UP000199352">
    <property type="component" value="Unassembled WGS sequence"/>
</dbReference>
<evidence type="ECO:0000313" key="10">
    <source>
        <dbReference type="Proteomes" id="UP000199352"/>
    </source>
</evidence>
<evidence type="ECO:0000259" key="7">
    <source>
        <dbReference type="Pfam" id="PF01232"/>
    </source>
</evidence>
<comment type="similarity">
    <text evidence="1">Belongs to the mannitol dehydrogenase family.</text>
</comment>
<dbReference type="SUPFAM" id="SSF48179">
    <property type="entry name" value="6-phosphogluconate dehydrogenase C-terminal domain-like"/>
    <property type="match status" value="1"/>
</dbReference>
<feature type="domain" description="Mannitol dehydrogenase C-terminal" evidence="8">
    <location>
        <begin position="278"/>
        <end position="463"/>
    </location>
</feature>
<dbReference type="AlphaFoldDB" id="A0A1H9VY89"/>
<evidence type="ECO:0000256" key="5">
    <source>
        <dbReference type="ARBA" id="ARBA00023027"/>
    </source>
</evidence>
<keyword evidence="4" id="KW-0560">Oxidoreductase</keyword>
<dbReference type="Gene3D" id="1.10.1040.10">
    <property type="entry name" value="N-(1-d-carboxylethyl)-l-norvaline Dehydrogenase, domain 2"/>
    <property type="match status" value="1"/>
</dbReference>
<dbReference type="InterPro" id="IPR013131">
    <property type="entry name" value="Mannitol_DH_N"/>
</dbReference>
<evidence type="ECO:0000259" key="8">
    <source>
        <dbReference type="Pfam" id="PF08125"/>
    </source>
</evidence>
<dbReference type="EC" id="1.1.1.17" evidence="2"/>
<comment type="catalytic activity">
    <reaction evidence="6">
        <text>D-mannitol 1-phosphate + NAD(+) = beta-D-fructose 6-phosphate + NADH + H(+)</text>
        <dbReference type="Rhea" id="RHEA:19661"/>
        <dbReference type="ChEBI" id="CHEBI:15378"/>
        <dbReference type="ChEBI" id="CHEBI:57540"/>
        <dbReference type="ChEBI" id="CHEBI:57634"/>
        <dbReference type="ChEBI" id="CHEBI:57945"/>
        <dbReference type="ChEBI" id="CHEBI:61381"/>
        <dbReference type="EC" id="1.1.1.17"/>
    </reaction>
</comment>
<keyword evidence="10" id="KW-1185">Reference proteome</keyword>
<dbReference type="PRINTS" id="PR00084">
    <property type="entry name" value="MTLDHDRGNASE"/>
</dbReference>
<dbReference type="InterPro" id="IPR050988">
    <property type="entry name" value="Mannitol_DH/Oxidoreductase"/>
</dbReference>
<dbReference type="GO" id="GO:0019594">
    <property type="term" value="P:mannitol metabolic process"/>
    <property type="evidence" value="ECO:0007669"/>
    <property type="project" value="InterPro"/>
</dbReference>
<dbReference type="InterPro" id="IPR023027">
    <property type="entry name" value="Mannitol_DH_CS"/>
</dbReference>
<dbReference type="Gene3D" id="3.40.50.720">
    <property type="entry name" value="NAD(P)-binding Rossmann-like Domain"/>
    <property type="match status" value="1"/>
</dbReference>
<name>A0A1H9VY89_9PSEU</name>
<dbReference type="InterPro" id="IPR000669">
    <property type="entry name" value="Mannitol_DH"/>
</dbReference>
<dbReference type="InterPro" id="IPR013118">
    <property type="entry name" value="Mannitol_DH_C"/>
</dbReference>
<dbReference type="InterPro" id="IPR013328">
    <property type="entry name" value="6PGD_dom2"/>
</dbReference>
<dbReference type="PANTHER" id="PTHR43362">
    <property type="entry name" value="MANNITOL DEHYDROGENASE DSF1-RELATED"/>
    <property type="match status" value="1"/>
</dbReference>
<gene>
    <name evidence="9" type="ORF">SAMN05216188_1296</name>
</gene>
<dbReference type="PROSITE" id="PS00974">
    <property type="entry name" value="MANNITOL_DHGENASE"/>
    <property type="match status" value="1"/>
</dbReference>
<dbReference type="OrthoDB" id="271711at2"/>
<evidence type="ECO:0000256" key="6">
    <source>
        <dbReference type="ARBA" id="ARBA00048615"/>
    </source>
</evidence>
<feature type="domain" description="Mannitol dehydrogenase N-terminal" evidence="7">
    <location>
        <begin position="40"/>
        <end position="269"/>
    </location>
</feature>
<evidence type="ECO:0000256" key="2">
    <source>
        <dbReference type="ARBA" id="ARBA00012939"/>
    </source>
</evidence>
<reference evidence="10" key="1">
    <citation type="submission" date="2016-10" db="EMBL/GenBank/DDBJ databases">
        <authorList>
            <person name="Varghese N."/>
            <person name="Submissions S."/>
        </authorList>
    </citation>
    <scope>NUCLEOTIDE SEQUENCE [LARGE SCALE GENOMIC DNA]</scope>
    <source>
        <strain evidence="10">CGMCC 4.3525</strain>
    </source>
</reference>
<protein>
    <recommendedName>
        <fullName evidence="3">Mannitol-1-phosphate 5-dehydrogenase</fullName>
        <ecNumber evidence="2">1.1.1.17</ecNumber>
    </recommendedName>
</protein>
<proteinExistence type="inferred from homology"/>
<dbReference type="Pfam" id="PF08125">
    <property type="entry name" value="Mannitol_dh_C"/>
    <property type="match status" value="1"/>
</dbReference>
<dbReference type="RefSeq" id="WP_089960827.1">
    <property type="nucleotide sequence ID" value="NZ_FOFR01000029.1"/>
</dbReference>
<dbReference type="InterPro" id="IPR036291">
    <property type="entry name" value="NAD(P)-bd_dom_sf"/>
</dbReference>
<dbReference type="Pfam" id="PF01232">
    <property type="entry name" value="Mannitol_dh"/>
    <property type="match status" value="1"/>
</dbReference>
<evidence type="ECO:0000256" key="3">
    <source>
        <dbReference type="ARBA" id="ARBA00016219"/>
    </source>
</evidence>
<evidence type="ECO:0000256" key="4">
    <source>
        <dbReference type="ARBA" id="ARBA00023002"/>
    </source>
</evidence>
<accession>A0A1H9VY89</accession>
<evidence type="ECO:0000313" key="9">
    <source>
        <dbReference type="EMBL" id="SES26592.1"/>
    </source>
</evidence>
<sequence>MSNPSGSSDSPVPLNDETVADIADGCAAVPTYDRSALVAGVVHIGAGSFHRAHQAVYFDELARRGATGWGVVAVGVHRPEITDVLDEQDNLFTVVQRDAEGSTARVIGSVVECLLQAEQPQAVADRLADPRIRLVTLTITADGYAVDDAQGRSGSVFDLLVDALDQRRRSGIAPFTVLSCDNLPDNGGAARRATMTSARRRGPEVAEWIEQRVTFPDSMVDRITPSTTPQDRVELAHEFDVADRWPVITEPFTQWVVQDAFCNDRPPLDQVGVRYVQDVTPYKLIKSRLLNGTHCALGYLGSLAGYDRLDEVMADPALAAFAERLMREEVAPLLPTDVPGMESEPYITHLLDRFANPAISDRLSRLGRRGSTKVPDCVLPSLREARAAGRPRRLLTLAVAAWLRYLRGTDLGGRPIEVHDARAEELRALAERGGSDPHLLLSLTDIFGDLAEDEQIVAQTGQFVAALDHNGVQDTVRSLLEAR</sequence>
<organism evidence="9 10">
    <name type="scientific">Lentzea xinjiangensis</name>
    <dbReference type="NCBI Taxonomy" id="402600"/>
    <lineage>
        <taxon>Bacteria</taxon>
        <taxon>Bacillati</taxon>
        <taxon>Actinomycetota</taxon>
        <taxon>Actinomycetes</taxon>
        <taxon>Pseudonocardiales</taxon>
        <taxon>Pseudonocardiaceae</taxon>
        <taxon>Lentzea</taxon>
    </lineage>
</organism>
<keyword evidence="5" id="KW-0520">NAD</keyword>
<dbReference type="InterPro" id="IPR008927">
    <property type="entry name" value="6-PGluconate_DH-like_C_sf"/>
</dbReference>